<keyword evidence="4" id="KW-0067">ATP-binding</keyword>
<dbReference type="OMA" id="MICQRDL"/>
<name>A0A6I8NBQ1_ORNAN</name>
<dbReference type="RefSeq" id="XP_028914018.1">
    <property type="nucleotide sequence ID" value="XM_029058185.2"/>
</dbReference>
<dbReference type="GeneID" id="103170142"/>
<dbReference type="PROSITE" id="PS50837">
    <property type="entry name" value="NACHT"/>
    <property type="match status" value="1"/>
</dbReference>
<dbReference type="PANTHER" id="PTHR45690:SF4">
    <property type="entry name" value="NACHT, LRR AND PYD DOMAINS-CONTAINING PROTEIN 10"/>
    <property type="match status" value="1"/>
</dbReference>
<dbReference type="Pfam" id="PF17776">
    <property type="entry name" value="NLRC4_HD2"/>
    <property type="match status" value="1"/>
</dbReference>
<reference evidence="8" key="3">
    <citation type="submission" date="2025-09" db="UniProtKB">
        <authorList>
            <consortium name="Ensembl"/>
        </authorList>
    </citation>
    <scope>IDENTIFICATION</scope>
    <source>
        <strain evidence="8">Glennie</strain>
    </source>
</reference>
<evidence type="ECO:0000256" key="2">
    <source>
        <dbReference type="ARBA" id="ARBA00022737"/>
    </source>
</evidence>
<dbReference type="SUPFAM" id="SSF47986">
    <property type="entry name" value="DEATH domain"/>
    <property type="match status" value="1"/>
</dbReference>
<accession>A0A6I8NBQ1</accession>
<feature type="domain" description="NACHT" evidence="7">
    <location>
        <begin position="182"/>
        <end position="386"/>
    </location>
</feature>
<feature type="region of interest" description="Disordered" evidence="5">
    <location>
        <begin position="589"/>
        <end position="619"/>
    </location>
</feature>
<dbReference type="InParanoid" id="A0A6I8NBQ1"/>
<dbReference type="InterPro" id="IPR041267">
    <property type="entry name" value="NLRP_HD2"/>
</dbReference>
<keyword evidence="1" id="KW-0433">Leucine-rich repeat</keyword>
<dbReference type="Gene3D" id="1.10.533.10">
    <property type="entry name" value="Death Domain, Fas"/>
    <property type="match status" value="1"/>
</dbReference>
<dbReference type="Pfam" id="PF05729">
    <property type="entry name" value="NACHT"/>
    <property type="match status" value="1"/>
</dbReference>
<dbReference type="SMART" id="SM01289">
    <property type="entry name" value="PYRIN"/>
    <property type="match status" value="1"/>
</dbReference>
<reference evidence="8 9" key="1">
    <citation type="journal article" date="2008" name="Nature">
        <title>Genome analysis of the platypus reveals unique signatures of evolution.</title>
        <authorList>
            <person name="Warren W.C."/>
            <person name="Hillier L.W."/>
            <person name="Marshall Graves J.A."/>
            <person name="Birney E."/>
            <person name="Ponting C.P."/>
            <person name="Grutzner F."/>
            <person name="Belov K."/>
            <person name="Miller W."/>
            <person name="Clarke L."/>
            <person name="Chinwalla A.T."/>
            <person name="Yang S.P."/>
            <person name="Heger A."/>
            <person name="Locke D.P."/>
            <person name="Miethke P."/>
            <person name="Waters P.D."/>
            <person name="Veyrunes F."/>
            <person name="Fulton L."/>
            <person name="Fulton B."/>
            <person name="Graves T."/>
            <person name="Wallis J."/>
            <person name="Puente X.S."/>
            <person name="Lopez-Otin C."/>
            <person name="Ordonez G.R."/>
            <person name="Eichler E.E."/>
            <person name="Chen L."/>
            <person name="Cheng Z."/>
            <person name="Deakin J.E."/>
            <person name="Alsop A."/>
            <person name="Thompson K."/>
            <person name="Kirby P."/>
            <person name="Papenfuss A.T."/>
            <person name="Wakefield M.J."/>
            <person name="Olender T."/>
            <person name="Lancet D."/>
            <person name="Huttley G.A."/>
            <person name="Smit A.F."/>
            <person name="Pask A."/>
            <person name="Temple-Smith P."/>
            <person name="Batzer M.A."/>
            <person name="Walker J.A."/>
            <person name="Konkel M.K."/>
            <person name="Harris R.S."/>
            <person name="Whittington C.M."/>
            <person name="Wong E.S."/>
            <person name="Gemmell N.J."/>
            <person name="Buschiazzo E."/>
            <person name="Vargas Jentzsch I.M."/>
            <person name="Merkel A."/>
            <person name="Schmitz J."/>
            <person name="Zemann A."/>
            <person name="Churakov G."/>
            <person name="Kriegs J.O."/>
            <person name="Brosius J."/>
            <person name="Murchison E.P."/>
            <person name="Sachidanandam R."/>
            <person name="Smith C."/>
            <person name="Hannon G.J."/>
            <person name="Tsend-Ayush E."/>
            <person name="McMillan D."/>
            <person name="Attenborough R."/>
            <person name="Rens W."/>
            <person name="Ferguson-Smith M."/>
            <person name="Lefevre C.M."/>
            <person name="Sharp J.A."/>
            <person name="Nicholas K.R."/>
            <person name="Ray D.A."/>
            <person name="Kube M."/>
            <person name="Reinhardt R."/>
            <person name="Pringle T.H."/>
            <person name="Taylor J."/>
            <person name="Jones R.C."/>
            <person name="Nixon B."/>
            <person name="Dacheux J.L."/>
            <person name="Niwa H."/>
            <person name="Sekita Y."/>
            <person name="Huang X."/>
            <person name="Stark A."/>
            <person name="Kheradpour P."/>
            <person name="Kellis M."/>
            <person name="Flicek P."/>
            <person name="Chen Y."/>
            <person name="Webber C."/>
            <person name="Hardison R."/>
            <person name="Nelson J."/>
            <person name="Hallsworth-Pepin K."/>
            <person name="Delehaunty K."/>
            <person name="Markovic C."/>
            <person name="Minx P."/>
            <person name="Feng Y."/>
            <person name="Kremitzki C."/>
            <person name="Mitreva M."/>
            <person name="Glasscock J."/>
            <person name="Wylie T."/>
            <person name="Wohldmann P."/>
            <person name="Thiru P."/>
            <person name="Nhan M.N."/>
            <person name="Pohl C.S."/>
            <person name="Smith S.M."/>
            <person name="Hou S."/>
            <person name="Nefedov M."/>
            <person name="de Jong P.J."/>
            <person name="Renfree M.B."/>
            <person name="Mardis E.R."/>
            <person name="Wilson R.K."/>
        </authorList>
    </citation>
    <scope>NUCLEOTIDE SEQUENCE [LARGE SCALE GENOMIC DNA]</scope>
    <source>
        <strain evidence="8 9">Glennie</strain>
    </source>
</reference>
<dbReference type="PANTHER" id="PTHR45690">
    <property type="entry name" value="NACHT, LRR AND PYD DOMAINS-CONTAINING PROTEIN 12"/>
    <property type="match status" value="1"/>
</dbReference>
<gene>
    <name evidence="8" type="primary">NLRP10</name>
</gene>
<feature type="compositionally biased region" description="Basic and acidic residues" evidence="5">
    <location>
        <begin position="589"/>
        <end position="598"/>
    </location>
</feature>
<proteinExistence type="predicted"/>
<evidence type="ECO:0000313" key="9">
    <source>
        <dbReference type="Proteomes" id="UP000002279"/>
    </source>
</evidence>
<keyword evidence="9" id="KW-1185">Reference proteome</keyword>
<evidence type="ECO:0000256" key="5">
    <source>
        <dbReference type="SAM" id="MobiDB-lite"/>
    </source>
</evidence>
<feature type="region of interest" description="Disordered" evidence="5">
    <location>
        <begin position="634"/>
        <end position="698"/>
    </location>
</feature>
<dbReference type="CTD" id="338322"/>
<dbReference type="GO" id="GO:0005737">
    <property type="term" value="C:cytoplasm"/>
    <property type="evidence" value="ECO:0000318"/>
    <property type="project" value="GO_Central"/>
</dbReference>
<feature type="compositionally biased region" description="Basic and acidic residues" evidence="5">
    <location>
        <begin position="609"/>
        <end position="619"/>
    </location>
</feature>
<feature type="region of interest" description="Disordered" evidence="5">
    <location>
        <begin position="136"/>
        <end position="158"/>
    </location>
</feature>
<dbReference type="AlphaFoldDB" id="A0A6I8NBQ1"/>
<dbReference type="Bgee" id="ENSOANG00000011740">
    <property type="expression patterns" value="Expressed in testis"/>
</dbReference>
<keyword evidence="2" id="KW-0677">Repeat</keyword>
<dbReference type="PROSITE" id="PS50824">
    <property type="entry name" value="DAPIN"/>
    <property type="match status" value="1"/>
</dbReference>
<dbReference type="InterPro" id="IPR007111">
    <property type="entry name" value="NACHT_NTPase"/>
</dbReference>
<dbReference type="GeneTree" id="ENSGT00940000159520"/>
<dbReference type="Gene3D" id="3.40.50.300">
    <property type="entry name" value="P-loop containing nucleotide triphosphate hydrolases"/>
    <property type="match status" value="1"/>
</dbReference>
<keyword evidence="3" id="KW-0547">Nucleotide-binding</keyword>
<dbReference type="Ensembl" id="ENSOANT00000049240.1">
    <property type="protein sequence ID" value="ENSOANP00000038225.1"/>
    <property type="gene ID" value="ENSOANG00000011740.4"/>
</dbReference>
<dbReference type="Proteomes" id="UP000002279">
    <property type="component" value="Chromosome 2"/>
</dbReference>
<dbReference type="InterPro" id="IPR004020">
    <property type="entry name" value="DAPIN"/>
</dbReference>
<organism evidence="8 9">
    <name type="scientific">Ornithorhynchus anatinus</name>
    <name type="common">Duckbill platypus</name>
    <dbReference type="NCBI Taxonomy" id="9258"/>
    <lineage>
        <taxon>Eukaryota</taxon>
        <taxon>Metazoa</taxon>
        <taxon>Chordata</taxon>
        <taxon>Craniata</taxon>
        <taxon>Vertebrata</taxon>
        <taxon>Euteleostomi</taxon>
        <taxon>Mammalia</taxon>
        <taxon>Monotremata</taxon>
        <taxon>Ornithorhynchidae</taxon>
        <taxon>Ornithorhynchus</taxon>
    </lineage>
</organism>
<evidence type="ECO:0000259" key="6">
    <source>
        <dbReference type="PROSITE" id="PS50824"/>
    </source>
</evidence>
<dbReference type="Pfam" id="PF17779">
    <property type="entry name" value="WHD_NOD2"/>
    <property type="match status" value="1"/>
</dbReference>
<sequence>MAPAPRDKLLLSLKELREEELRTFKFKLLGIPLQDGYFHVPRGEVDGLKPVELADLLILYYGEKYAVMVVLEVLKAMHMNGVVETLGQDTWEDSRETYRERMKKSLERAEERHGHLRDRVDLRHRFTPLCLVTNSLPGAQEEEGPAPVAEGNGSSGIGEKEVHSIGLETLLDPEEEGTDSPRTVVLHGEAGIGKTTLAKKLMLDWASGDFYPDTFDYTFLVSCREINLMAEKSLAELICHCYGDGHAPVTEVLKRPERLLFIIDGLDELKYSLEEEGEEPGSELRDKQPVQTLLSSLVRKKLLPESSLLITTRPRALEKLQPLLEDPRYVEILGFSEVEREEYFFKFFTDENKAKKAFNFVQRNENLSSLCSIPLVCWFSCTCLKQQMVRGEPLTHTSKTITDVYMSYISIFLQPDRARAKQPAYPTLKRLCSLAADGIRNRKILFQEDDLRQHSLDQADIAAFLSKANFRQESKGETFYSFIHYSFQEFFSALYYMLEGDGNESNRDVNALLEKQEQTRSDGSALTLRFLFDFLSQETVSTLEIKFSYKIPPKLQKELKCIKARVKSLLSPIQKGPFELNISLNKIPKENNEQDSRDNFQTMKQSKVSSKEGRMSVDMDKGFPQGIQGEISQGNKKCRSLRTQGPATSSAISNGKSQRQVGYSQFAGRTSKGAEGLDEDENSGPPVFQMMQRGSWEN</sequence>
<dbReference type="GO" id="GO:0005524">
    <property type="term" value="F:ATP binding"/>
    <property type="evidence" value="ECO:0007669"/>
    <property type="project" value="UniProtKB-KW"/>
</dbReference>
<feature type="compositionally biased region" description="Polar residues" evidence="5">
    <location>
        <begin position="599"/>
        <end position="608"/>
    </location>
</feature>
<dbReference type="Pfam" id="PF02758">
    <property type="entry name" value="PYRIN"/>
    <property type="match status" value="1"/>
</dbReference>
<dbReference type="CDD" id="cd08321">
    <property type="entry name" value="Pyrin_ASC-like"/>
    <property type="match status" value="1"/>
</dbReference>
<evidence type="ECO:0000313" key="8">
    <source>
        <dbReference type="Ensembl" id="ENSOANP00000038225.1"/>
    </source>
</evidence>
<dbReference type="InterPro" id="IPR027417">
    <property type="entry name" value="P-loop_NTPase"/>
</dbReference>
<protein>
    <submittedName>
        <fullName evidence="8">NLR family pyrin domain containing 10</fullName>
    </submittedName>
</protein>
<dbReference type="GO" id="GO:0050727">
    <property type="term" value="P:regulation of inflammatory response"/>
    <property type="evidence" value="ECO:0000318"/>
    <property type="project" value="GO_Central"/>
</dbReference>
<reference evidence="8" key="2">
    <citation type="submission" date="2025-08" db="UniProtKB">
        <authorList>
            <consortium name="Ensembl"/>
        </authorList>
    </citation>
    <scope>IDENTIFICATION</scope>
    <source>
        <strain evidence="8">Glennie</strain>
    </source>
</reference>
<dbReference type="SUPFAM" id="SSF52540">
    <property type="entry name" value="P-loop containing nucleoside triphosphate hydrolases"/>
    <property type="match status" value="1"/>
</dbReference>
<evidence type="ECO:0000256" key="1">
    <source>
        <dbReference type="ARBA" id="ARBA00022614"/>
    </source>
</evidence>
<dbReference type="KEGG" id="oaa:103170142"/>
<feature type="domain" description="Pyrin" evidence="6">
    <location>
        <begin position="1"/>
        <end position="92"/>
    </location>
</feature>
<dbReference type="InterPro" id="IPR050637">
    <property type="entry name" value="NLRP_innate_immun_reg"/>
</dbReference>
<feature type="compositionally biased region" description="Polar residues" evidence="5">
    <location>
        <begin position="634"/>
        <end position="663"/>
    </location>
</feature>
<dbReference type="OrthoDB" id="120976at2759"/>
<evidence type="ECO:0000256" key="3">
    <source>
        <dbReference type="ARBA" id="ARBA00022741"/>
    </source>
</evidence>
<dbReference type="InterPro" id="IPR011029">
    <property type="entry name" value="DEATH-like_dom_sf"/>
</dbReference>
<evidence type="ECO:0000256" key="4">
    <source>
        <dbReference type="ARBA" id="ARBA00022840"/>
    </source>
</evidence>
<dbReference type="InterPro" id="IPR041075">
    <property type="entry name" value="NOD1/2_WH"/>
</dbReference>
<evidence type="ECO:0000259" key="7">
    <source>
        <dbReference type="PROSITE" id="PS50837"/>
    </source>
</evidence>